<dbReference type="EMBL" id="CP032819">
    <property type="protein sequence ID" value="AZS29792.1"/>
    <property type="molecule type" value="Genomic_DNA"/>
</dbReference>
<evidence type="ECO:0000313" key="2">
    <source>
        <dbReference type="Proteomes" id="UP000270673"/>
    </source>
</evidence>
<evidence type="ECO:0008006" key="3">
    <source>
        <dbReference type="Google" id="ProtNLM"/>
    </source>
</evidence>
<dbReference type="AlphaFoldDB" id="A0A3Q9IN82"/>
<organism evidence="1 2">
    <name type="scientific">Butyricimonas faecalis</name>
    <dbReference type="NCBI Taxonomy" id="2093856"/>
    <lineage>
        <taxon>Bacteria</taxon>
        <taxon>Pseudomonadati</taxon>
        <taxon>Bacteroidota</taxon>
        <taxon>Bacteroidia</taxon>
        <taxon>Bacteroidales</taxon>
        <taxon>Odoribacteraceae</taxon>
        <taxon>Butyricimonas</taxon>
    </lineage>
</organism>
<dbReference type="RefSeq" id="WP_127075022.1">
    <property type="nucleotide sequence ID" value="NZ_CP032819.1"/>
</dbReference>
<sequence>MKKVIVLLGIILLGYAFKEFSPFEKKLIANFTAQIRELQQEKVYLHTDKSVYTVGDKLWFRAYQVHAAAMFPMVFSHYIYVDLIDRRDSVIQRVKVVGRDSCFFGQIEIPKDLQQGDYSLRAFTYYMQNAGEDYFFKKKIRVINPKDSRVWTDVTYTKNRTNNYTATIRLSDGQGEPYSRTSVTYIAGVKKDQYSVKPARTDKDGKFEVKIDTTMKTIEVEFQDGQPFPFKRYIYIPSQLKDFDVQFFPEGGNLLSGNFQQVAFKAIGADGRAVEATGDVYQDSIVIATVRTRHDGMGKFRLPVNSGKKFYAVMKTEDGVEKRFELPEVSETGWGLSIIRKDSILSYRVLKGEQATLPEELYTVIHCRGIVVGMNRVNGLQKGSVNLNILPEGISHIVLLDAAGNVYSQRLFFVKRNQRPELKITTNKPTYIARELVEMEIDFEDAYKGMLDGSFSISVTDDQKVVQDSLEDNILSNLLLTSDLKGYIDNPAYYFNDTIPEVEDNLDLVMMTHGWTRFDVSKLAKGEFDDFKYPLEVGQVISGRVNNFWGKKSKGANIVLLSNYGLCRMVETDEEGNFLIDGLAFHDSTSFLVQALNAKGRRGVTVRVDQDEFLPPHYTLPNTLEAKKKEDDFYKKFGQDYYYENGEKVYVLDEVLVSRKKQKKSYSFYDHLAHYQLDSTRIAEYSMMPIELIIQQLPGVTFEKDDEGNDCFKHFGRTLYVLVNDFEETIDQVRLIPAGALRNISMLDQMQGRTFFGDRGANGVLIISAEPGWTPKDLGRPNILPFKIMGYQIPDAFYVPKYEIDSVRRDNRYDERSTIYWKPVVKISKDAPAKLSFYTADTYGKYSVIVEGITSRGVICRKRVPLILK</sequence>
<dbReference type="Proteomes" id="UP000270673">
    <property type="component" value="Chromosome"/>
</dbReference>
<name>A0A3Q9IN82_9BACT</name>
<proteinExistence type="predicted"/>
<keyword evidence="2" id="KW-1185">Reference proteome</keyword>
<gene>
    <name evidence="1" type="ORF">D8S85_09695</name>
</gene>
<protein>
    <recommendedName>
        <fullName evidence="3">TonB-dependent receptor</fullName>
    </recommendedName>
</protein>
<dbReference type="KEGG" id="buy:D8S85_09695"/>
<dbReference type="Gene3D" id="2.60.40.1930">
    <property type="match status" value="1"/>
</dbReference>
<accession>A0A3Q9IN82</accession>
<reference evidence="1 2" key="1">
    <citation type="submission" date="2018-10" db="EMBL/GenBank/DDBJ databases">
        <title>Butyricimonas faecalis sp. nov., isolated from human faeces and emended description of the genus Butyricimonas.</title>
        <authorList>
            <person name="Le Roy T."/>
            <person name="Van der Smissen P."/>
            <person name="Paquot A."/>
            <person name="Delzenne N."/>
            <person name="Muccioli G."/>
            <person name="Collet J.-F."/>
            <person name="Cani P.D."/>
        </authorList>
    </citation>
    <scope>NUCLEOTIDE SEQUENCE [LARGE SCALE GENOMIC DNA]</scope>
    <source>
        <strain evidence="1 2">H184</strain>
    </source>
</reference>
<evidence type="ECO:0000313" key="1">
    <source>
        <dbReference type="EMBL" id="AZS29792.1"/>
    </source>
</evidence>
<dbReference type="OrthoDB" id="679547at2"/>